<evidence type="ECO:0000256" key="1">
    <source>
        <dbReference type="SAM" id="SignalP"/>
    </source>
</evidence>
<keyword evidence="3" id="KW-1185">Reference proteome</keyword>
<feature type="chain" id="PRO_5035198264" evidence="1">
    <location>
        <begin position="24"/>
        <end position="292"/>
    </location>
</feature>
<keyword evidence="1" id="KW-0732">Signal</keyword>
<dbReference type="EMBL" id="JAFREP010000005">
    <property type="protein sequence ID" value="MBO1318363.1"/>
    <property type="molecule type" value="Genomic_DNA"/>
</dbReference>
<feature type="signal peptide" evidence="1">
    <location>
        <begin position="1"/>
        <end position="23"/>
    </location>
</feature>
<dbReference type="Proteomes" id="UP000664417">
    <property type="component" value="Unassembled WGS sequence"/>
</dbReference>
<accession>A0A8J7U1M8</accession>
<comment type="caution">
    <text evidence="2">The sequence shown here is derived from an EMBL/GenBank/DDBJ whole genome shotgun (WGS) entry which is preliminary data.</text>
</comment>
<organism evidence="2 3">
    <name type="scientific">Acanthopleuribacter pedis</name>
    <dbReference type="NCBI Taxonomy" id="442870"/>
    <lineage>
        <taxon>Bacteria</taxon>
        <taxon>Pseudomonadati</taxon>
        <taxon>Acidobacteriota</taxon>
        <taxon>Holophagae</taxon>
        <taxon>Acanthopleuribacterales</taxon>
        <taxon>Acanthopleuribacteraceae</taxon>
        <taxon>Acanthopleuribacter</taxon>
    </lineage>
</organism>
<sequence>MTWINRLCWSLCWCLFSALPSQAATPDQSPEPLLVWPPTIEAGDIDPFEGIACFLAMSHSLTEPNRVIDIHQLRAHLNQVGLSITAPLSLASKLQTAADLGARELWVFTIHRDHYRRRRFDVASLQVLDDATTPRPDQWEQLPKNLADHLGLAHAEPRAYDFFRLWASVYFVDDLSRAGDLMARLTAHPDAKALFLKELTDLFGNPTETSDNVQEIVAWRDRFYEHGLFAAAEKSSLHLLEQRHNPDDLLDHARILLAQDKRDDACHYVRRAASFGFVRSNNDPLLKECQDH</sequence>
<reference evidence="2" key="1">
    <citation type="submission" date="2021-03" db="EMBL/GenBank/DDBJ databases">
        <authorList>
            <person name="Wang G."/>
        </authorList>
    </citation>
    <scope>NUCLEOTIDE SEQUENCE</scope>
    <source>
        <strain evidence="2">KCTC 12899</strain>
    </source>
</reference>
<evidence type="ECO:0000313" key="3">
    <source>
        <dbReference type="Proteomes" id="UP000664417"/>
    </source>
</evidence>
<name>A0A8J7U1M8_9BACT</name>
<dbReference type="RefSeq" id="WP_207858088.1">
    <property type="nucleotide sequence ID" value="NZ_JAFREP010000005.1"/>
</dbReference>
<dbReference type="AlphaFoldDB" id="A0A8J7U1M8"/>
<evidence type="ECO:0000313" key="2">
    <source>
        <dbReference type="EMBL" id="MBO1318363.1"/>
    </source>
</evidence>
<gene>
    <name evidence="2" type="ORF">J3U88_07845</name>
</gene>
<protein>
    <submittedName>
        <fullName evidence="2">Uncharacterized protein</fullName>
    </submittedName>
</protein>
<proteinExistence type="predicted"/>